<dbReference type="InterPro" id="IPR011990">
    <property type="entry name" value="TPR-like_helical_dom_sf"/>
</dbReference>
<feature type="region of interest" description="Disordered" evidence="2">
    <location>
        <begin position="134"/>
        <end position="204"/>
    </location>
</feature>
<feature type="compositionally biased region" description="Low complexity" evidence="2">
    <location>
        <begin position="175"/>
        <end position="202"/>
    </location>
</feature>
<feature type="coiled-coil region" evidence="1">
    <location>
        <begin position="39"/>
        <end position="94"/>
    </location>
</feature>
<accession>A0A1I3YKM5</accession>
<gene>
    <name evidence="3" type="ORF">SAMN04488082_12067</name>
</gene>
<dbReference type="InterPro" id="IPR014162">
    <property type="entry name" value="CpoB_C"/>
</dbReference>
<protein>
    <submittedName>
        <fullName evidence="3">Tol-pal system protein YbgF</fullName>
    </submittedName>
</protein>
<dbReference type="RefSeq" id="WP_092378120.1">
    <property type="nucleotide sequence ID" value="NZ_FORX01000020.1"/>
</dbReference>
<evidence type="ECO:0000313" key="3">
    <source>
        <dbReference type="EMBL" id="SFK32365.1"/>
    </source>
</evidence>
<keyword evidence="4" id="KW-1185">Reference proteome</keyword>
<organism evidence="3 4">
    <name type="scientific">Desulfomicrobium apsheronum</name>
    <dbReference type="NCBI Taxonomy" id="52560"/>
    <lineage>
        <taxon>Bacteria</taxon>
        <taxon>Pseudomonadati</taxon>
        <taxon>Thermodesulfobacteriota</taxon>
        <taxon>Desulfovibrionia</taxon>
        <taxon>Desulfovibrionales</taxon>
        <taxon>Desulfomicrobiaceae</taxon>
        <taxon>Desulfomicrobium</taxon>
    </lineage>
</organism>
<dbReference type="Gene3D" id="1.25.40.10">
    <property type="entry name" value="Tetratricopeptide repeat domain"/>
    <property type="match status" value="1"/>
</dbReference>
<sequence>MSSFPLGRKILVGGALAALLGTIPACVTTSDFDRLRSQVYSQEQERIKQQDRIAQLEAELARSQPAQANNWAEVNALRSQLAALTGQVDDLHRTQQMQQEAAGGLVTVDSLNSRVVDLERKTLFMATQLGIVFDEMPPLPPAQSTPTGSFPGTMTPPAPGAPEVPGNASQPVPQPATQPAAPVIGTPETRPEAQPQTQPQAEVPGQELYQQALESFYAMKYKQAQTTWAEFVKGFPKDPLVPNAIFWQGECFFQMQDYANAVLTYQKVIEDHSKSNKYTAALLKQGISFFKLKKDQAGKLVLEDLIKKHPQSAEAKRAQAYLKGGN</sequence>
<name>A0A1I3YKM5_9BACT</name>
<dbReference type="EMBL" id="FORX01000020">
    <property type="protein sequence ID" value="SFK32365.1"/>
    <property type="molecule type" value="Genomic_DNA"/>
</dbReference>
<dbReference type="Pfam" id="PF13174">
    <property type="entry name" value="TPR_6"/>
    <property type="match status" value="2"/>
</dbReference>
<proteinExistence type="inferred from homology"/>
<evidence type="ECO:0000256" key="1">
    <source>
        <dbReference type="SAM" id="Coils"/>
    </source>
</evidence>
<evidence type="ECO:0000313" key="4">
    <source>
        <dbReference type="Proteomes" id="UP000198635"/>
    </source>
</evidence>
<dbReference type="HAMAP" id="MF_02066">
    <property type="entry name" value="CpoB"/>
    <property type="match status" value="1"/>
</dbReference>
<reference evidence="4" key="1">
    <citation type="submission" date="2016-10" db="EMBL/GenBank/DDBJ databases">
        <authorList>
            <person name="Varghese N."/>
            <person name="Submissions S."/>
        </authorList>
    </citation>
    <scope>NUCLEOTIDE SEQUENCE [LARGE SCALE GENOMIC DNA]</scope>
    <source>
        <strain evidence="4">DSM 5918</strain>
    </source>
</reference>
<dbReference type="OrthoDB" id="13540at2"/>
<evidence type="ECO:0000256" key="2">
    <source>
        <dbReference type="SAM" id="MobiDB-lite"/>
    </source>
</evidence>
<dbReference type="InterPro" id="IPR034706">
    <property type="entry name" value="CpoB"/>
</dbReference>
<dbReference type="GO" id="GO:0051301">
    <property type="term" value="P:cell division"/>
    <property type="evidence" value="ECO:0007669"/>
    <property type="project" value="InterPro"/>
</dbReference>
<keyword evidence="1" id="KW-0175">Coiled coil</keyword>
<dbReference type="NCBIfam" id="TIGR02795">
    <property type="entry name" value="tol_pal_ybgF"/>
    <property type="match status" value="1"/>
</dbReference>
<dbReference type="Proteomes" id="UP000198635">
    <property type="component" value="Unassembled WGS sequence"/>
</dbReference>
<dbReference type="AlphaFoldDB" id="A0A1I3YKM5"/>
<dbReference type="InterPro" id="IPR019734">
    <property type="entry name" value="TPR_rpt"/>
</dbReference>
<dbReference type="STRING" id="52560.SAMN04488082_12067"/>
<dbReference type="SUPFAM" id="SSF48452">
    <property type="entry name" value="TPR-like"/>
    <property type="match status" value="1"/>
</dbReference>